<evidence type="ECO:0000313" key="1">
    <source>
        <dbReference type="EMBL" id="MET1254833.1"/>
    </source>
</evidence>
<keyword evidence="2" id="KW-1185">Reference proteome</keyword>
<sequence length="57" mass="6514">MNKRDESNDKLNDRQNHDKNIQINVSVTNETSKKVPMTTLMVGVITAALLVIYELIR</sequence>
<accession>A0ABV2BSB1</accession>
<comment type="caution">
    <text evidence="1">The sequence shown here is derived from an EMBL/GenBank/DDBJ whole genome shotgun (WGS) entry which is preliminary data.</text>
</comment>
<proteinExistence type="predicted"/>
<dbReference type="Proteomes" id="UP001548189">
    <property type="component" value="Unassembled WGS sequence"/>
</dbReference>
<dbReference type="EMBL" id="JBEVCJ010000006">
    <property type="protein sequence ID" value="MET1254833.1"/>
    <property type="molecule type" value="Genomic_DNA"/>
</dbReference>
<organism evidence="1 2">
    <name type="scientific">Aliikangiella maris</name>
    <dbReference type="NCBI Taxonomy" id="3162458"/>
    <lineage>
        <taxon>Bacteria</taxon>
        <taxon>Pseudomonadati</taxon>
        <taxon>Pseudomonadota</taxon>
        <taxon>Gammaproteobacteria</taxon>
        <taxon>Oceanospirillales</taxon>
        <taxon>Pleioneaceae</taxon>
        <taxon>Aliikangiella</taxon>
    </lineage>
</organism>
<name>A0ABV2BSB1_9GAMM</name>
<gene>
    <name evidence="1" type="ORF">ABVT43_06840</name>
</gene>
<evidence type="ECO:0000313" key="2">
    <source>
        <dbReference type="Proteomes" id="UP001548189"/>
    </source>
</evidence>
<reference evidence="1 2" key="1">
    <citation type="submission" date="2024-06" db="EMBL/GenBank/DDBJ databases">
        <authorList>
            <person name="Li F."/>
        </authorList>
    </citation>
    <scope>NUCLEOTIDE SEQUENCE [LARGE SCALE GENOMIC DNA]</scope>
    <source>
        <strain evidence="1 2">GXAS 311</strain>
    </source>
</reference>
<protein>
    <submittedName>
        <fullName evidence="1">Uncharacterized protein</fullName>
    </submittedName>
</protein>